<name>A0ABP1RK53_9HEXA</name>
<comment type="caution">
    <text evidence="2">The sequence shown here is derived from an EMBL/GenBank/DDBJ whole genome shotgun (WGS) entry which is preliminary data.</text>
</comment>
<evidence type="ECO:0000313" key="2">
    <source>
        <dbReference type="EMBL" id="CAL8129428.1"/>
    </source>
</evidence>
<evidence type="ECO:0000256" key="1">
    <source>
        <dbReference type="SAM" id="SignalP"/>
    </source>
</evidence>
<reference evidence="2 3" key="1">
    <citation type="submission" date="2024-08" db="EMBL/GenBank/DDBJ databases">
        <authorList>
            <person name="Cucini C."/>
            <person name="Frati F."/>
        </authorList>
    </citation>
    <scope>NUCLEOTIDE SEQUENCE [LARGE SCALE GENOMIC DNA]</scope>
</reference>
<gene>
    <name evidence="2" type="ORF">ODALV1_LOCUS23163</name>
</gene>
<feature type="chain" id="PRO_5047042874" evidence="1">
    <location>
        <begin position="26"/>
        <end position="220"/>
    </location>
</feature>
<evidence type="ECO:0000313" key="3">
    <source>
        <dbReference type="Proteomes" id="UP001642540"/>
    </source>
</evidence>
<sequence>MSFKRTILLKLICCFAVAAVLEVSGQQDVRVTLYEQFGNTGMSVSTSGYIPNLSHLGFDKRARSACVVGMSYTDTPYCFDFTELVAADISSVRFVGSTAGLHIQTFTLYQYATYTGMEEYITNEKDTLYLADEHRSIILTGGGNWTVFEDTNFTGPRACLVSTGTGLVLINDITTVGLRYNSLRSVRKGCETNPKTVVYLQSSMNVNDNSSLLNLIISKK</sequence>
<accession>A0ABP1RK53</accession>
<organism evidence="2 3">
    <name type="scientific">Orchesella dallaii</name>
    <dbReference type="NCBI Taxonomy" id="48710"/>
    <lineage>
        <taxon>Eukaryota</taxon>
        <taxon>Metazoa</taxon>
        <taxon>Ecdysozoa</taxon>
        <taxon>Arthropoda</taxon>
        <taxon>Hexapoda</taxon>
        <taxon>Collembola</taxon>
        <taxon>Entomobryomorpha</taxon>
        <taxon>Entomobryoidea</taxon>
        <taxon>Orchesellidae</taxon>
        <taxon>Orchesellinae</taxon>
        <taxon>Orchesella</taxon>
    </lineage>
</organism>
<keyword evidence="1" id="KW-0732">Signal</keyword>
<dbReference type="Proteomes" id="UP001642540">
    <property type="component" value="Unassembled WGS sequence"/>
</dbReference>
<dbReference type="Gene3D" id="2.60.20.10">
    <property type="entry name" value="Crystallins"/>
    <property type="match status" value="1"/>
</dbReference>
<proteinExistence type="predicted"/>
<dbReference type="SUPFAM" id="SSF49695">
    <property type="entry name" value="gamma-Crystallin-like"/>
    <property type="match status" value="1"/>
</dbReference>
<protein>
    <submittedName>
        <fullName evidence="2">Uncharacterized protein</fullName>
    </submittedName>
</protein>
<dbReference type="EMBL" id="CAXLJM020000077">
    <property type="protein sequence ID" value="CAL8129428.1"/>
    <property type="molecule type" value="Genomic_DNA"/>
</dbReference>
<keyword evidence="3" id="KW-1185">Reference proteome</keyword>
<dbReference type="InterPro" id="IPR011024">
    <property type="entry name" value="G_crystallin-like"/>
</dbReference>
<feature type="signal peptide" evidence="1">
    <location>
        <begin position="1"/>
        <end position="25"/>
    </location>
</feature>